<accession>J3L5Z0</accession>
<evidence type="ECO:0000256" key="1">
    <source>
        <dbReference type="SAM" id="SignalP"/>
    </source>
</evidence>
<feature type="signal peptide" evidence="1">
    <location>
        <begin position="1"/>
        <end position="16"/>
    </location>
</feature>
<name>J3L5Z0_ORYBR</name>
<feature type="chain" id="PRO_5003773133" description="Secreted protein" evidence="1">
    <location>
        <begin position="17"/>
        <end position="117"/>
    </location>
</feature>
<keyword evidence="1" id="KW-0732">Signal</keyword>
<reference evidence="2" key="2">
    <citation type="submission" date="2013-04" db="UniProtKB">
        <authorList>
            <consortium name="EnsemblPlants"/>
        </authorList>
    </citation>
    <scope>IDENTIFICATION</scope>
</reference>
<reference evidence="2" key="1">
    <citation type="journal article" date="2013" name="Nat. Commun.">
        <title>Whole-genome sequencing of Oryza brachyantha reveals mechanisms underlying Oryza genome evolution.</title>
        <authorList>
            <person name="Chen J."/>
            <person name="Huang Q."/>
            <person name="Gao D."/>
            <person name="Wang J."/>
            <person name="Lang Y."/>
            <person name="Liu T."/>
            <person name="Li B."/>
            <person name="Bai Z."/>
            <person name="Luis Goicoechea J."/>
            <person name="Liang C."/>
            <person name="Chen C."/>
            <person name="Zhang W."/>
            <person name="Sun S."/>
            <person name="Liao Y."/>
            <person name="Zhang X."/>
            <person name="Yang L."/>
            <person name="Song C."/>
            <person name="Wang M."/>
            <person name="Shi J."/>
            <person name="Liu G."/>
            <person name="Liu J."/>
            <person name="Zhou H."/>
            <person name="Zhou W."/>
            <person name="Yu Q."/>
            <person name="An N."/>
            <person name="Chen Y."/>
            <person name="Cai Q."/>
            <person name="Wang B."/>
            <person name="Liu B."/>
            <person name="Min J."/>
            <person name="Huang Y."/>
            <person name="Wu H."/>
            <person name="Li Z."/>
            <person name="Zhang Y."/>
            <person name="Yin Y."/>
            <person name="Song W."/>
            <person name="Jiang J."/>
            <person name="Jackson S.A."/>
            <person name="Wing R.A."/>
            <person name="Wang J."/>
            <person name="Chen M."/>
        </authorList>
    </citation>
    <scope>NUCLEOTIDE SEQUENCE [LARGE SCALE GENOMIC DNA]</scope>
    <source>
        <strain evidence="2">cv. IRGC 101232</strain>
    </source>
</reference>
<dbReference type="AlphaFoldDB" id="J3L5Z0"/>
<evidence type="ECO:0000313" key="2">
    <source>
        <dbReference type="EnsemblPlants" id="OB01G46460.1"/>
    </source>
</evidence>
<sequence>MVVAVSLCCCFYVLQCYCDGRLVNEWTSGWEQRWGRPGGAVAAAEVESLATVGTTFMTHDLREKTAAAKPPTPAFMSMMFRYGTGCHGACGCGSPSRTPSCACPTADSAPCMTRRSA</sequence>
<evidence type="ECO:0000313" key="3">
    <source>
        <dbReference type="Proteomes" id="UP000006038"/>
    </source>
</evidence>
<proteinExistence type="predicted"/>
<dbReference type="EnsemblPlants" id="OB01G46460.1">
    <property type="protein sequence ID" value="OB01G46460.1"/>
    <property type="gene ID" value="OB01G46460"/>
</dbReference>
<keyword evidence="3" id="KW-1185">Reference proteome</keyword>
<protein>
    <recommendedName>
        <fullName evidence="4">Secreted protein</fullName>
    </recommendedName>
</protein>
<dbReference type="Gramene" id="OB01G46460.1">
    <property type="protein sequence ID" value="OB01G46460.1"/>
    <property type="gene ID" value="OB01G46460"/>
</dbReference>
<dbReference type="Proteomes" id="UP000006038">
    <property type="component" value="Chromosome 1"/>
</dbReference>
<organism evidence="2">
    <name type="scientific">Oryza brachyantha</name>
    <name type="common">malo sina</name>
    <dbReference type="NCBI Taxonomy" id="4533"/>
    <lineage>
        <taxon>Eukaryota</taxon>
        <taxon>Viridiplantae</taxon>
        <taxon>Streptophyta</taxon>
        <taxon>Embryophyta</taxon>
        <taxon>Tracheophyta</taxon>
        <taxon>Spermatophyta</taxon>
        <taxon>Magnoliopsida</taxon>
        <taxon>Liliopsida</taxon>
        <taxon>Poales</taxon>
        <taxon>Poaceae</taxon>
        <taxon>BOP clade</taxon>
        <taxon>Oryzoideae</taxon>
        <taxon>Oryzeae</taxon>
        <taxon>Oryzinae</taxon>
        <taxon>Oryza</taxon>
    </lineage>
</organism>
<evidence type="ECO:0008006" key="4">
    <source>
        <dbReference type="Google" id="ProtNLM"/>
    </source>
</evidence>
<dbReference type="HOGENOM" id="CLU_2088540_0_0_1"/>